<dbReference type="PROSITE" id="PS50949">
    <property type="entry name" value="HTH_GNTR"/>
    <property type="match status" value="1"/>
</dbReference>
<dbReference type="CDD" id="cd07377">
    <property type="entry name" value="WHTH_GntR"/>
    <property type="match status" value="1"/>
</dbReference>
<dbReference type="Gene3D" id="3.40.1410.10">
    <property type="entry name" value="Chorismate lyase-like"/>
    <property type="match status" value="1"/>
</dbReference>
<dbReference type="SMART" id="SM00345">
    <property type="entry name" value="HTH_GNTR"/>
    <property type="match status" value="1"/>
</dbReference>
<dbReference type="InterPro" id="IPR028978">
    <property type="entry name" value="Chorismate_lyase_/UTRA_dom_sf"/>
</dbReference>
<dbReference type="Pfam" id="PF00392">
    <property type="entry name" value="GntR"/>
    <property type="match status" value="1"/>
</dbReference>
<dbReference type="SUPFAM" id="SSF64288">
    <property type="entry name" value="Chorismate lyase-like"/>
    <property type="match status" value="1"/>
</dbReference>
<accession>A0A3B0VXV7</accession>
<dbReference type="SUPFAM" id="SSF46785">
    <property type="entry name" value="Winged helix' DNA-binding domain"/>
    <property type="match status" value="1"/>
</dbReference>
<dbReference type="AlphaFoldDB" id="A0A3B0VXV7"/>
<evidence type="ECO:0000256" key="1">
    <source>
        <dbReference type="ARBA" id="ARBA00023015"/>
    </source>
</evidence>
<sequence>MQVSRPKPIIEQVEATLRDRILQREYSPGEQLPTELALTAAFGVSRATIRTVLTRLANEGLIIRRQGVGTYVNQRVGEVNTLGGLMDYGRLITESGHQPSIEPISIMHRGATDEEASLLQLTAGEPVLVLVRLFLADKRPFILATNVIPQKLFVGEDDFYNGRLPLLEFMQQYCQQTIAYAIYEISPVLADDEKTIQLLNCLPGQLLLRFA</sequence>
<name>A0A3B0VXV7_9ZZZZ</name>
<dbReference type="PANTHER" id="PTHR44846:SF1">
    <property type="entry name" value="MANNOSYL-D-GLYCERATE TRANSPORT_METABOLISM SYSTEM REPRESSOR MNGR-RELATED"/>
    <property type="match status" value="1"/>
</dbReference>
<dbReference type="InterPro" id="IPR036388">
    <property type="entry name" value="WH-like_DNA-bd_sf"/>
</dbReference>
<dbReference type="GO" id="GO:0003700">
    <property type="term" value="F:DNA-binding transcription factor activity"/>
    <property type="evidence" value="ECO:0007669"/>
    <property type="project" value="InterPro"/>
</dbReference>
<dbReference type="InterPro" id="IPR050679">
    <property type="entry name" value="Bact_HTH_transcr_reg"/>
</dbReference>
<dbReference type="EMBL" id="UOEU01001054">
    <property type="protein sequence ID" value="VAW43277.1"/>
    <property type="molecule type" value="Genomic_DNA"/>
</dbReference>
<evidence type="ECO:0000313" key="5">
    <source>
        <dbReference type="EMBL" id="VAW43277.1"/>
    </source>
</evidence>
<reference evidence="5" key="1">
    <citation type="submission" date="2018-06" db="EMBL/GenBank/DDBJ databases">
        <authorList>
            <person name="Zhirakovskaya E."/>
        </authorList>
    </citation>
    <scope>NUCLEOTIDE SEQUENCE</scope>
</reference>
<evidence type="ECO:0000256" key="2">
    <source>
        <dbReference type="ARBA" id="ARBA00023125"/>
    </source>
</evidence>
<evidence type="ECO:0000259" key="4">
    <source>
        <dbReference type="PROSITE" id="PS50949"/>
    </source>
</evidence>
<dbReference type="InterPro" id="IPR011663">
    <property type="entry name" value="UTRA"/>
</dbReference>
<dbReference type="PANTHER" id="PTHR44846">
    <property type="entry name" value="MANNOSYL-D-GLYCERATE TRANSPORT/METABOLISM SYSTEM REPRESSOR MNGR-RELATED"/>
    <property type="match status" value="1"/>
</dbReference>
<keyword evidence="1" id="KW-0805">Transcription regulation</keyword>
<dbReference type="PRINTS" id="PR00035">
    <property type="entry name" value="HTHGNTR"/>
</dbReference>
<keyword evidence="3" id="KW-0804">Transcription</keyword>
<gene>
    <name evidence="5" type="ORF">MNBD_CHLOROFLEXI01-4893</name>
</gene>
<dbReference type="GO" id="GO:0045892">
    <property type="term" value="P:negative regulation of DNA-templated transcription"/>
    <property type="evidence" value="ECO:0007669"/>
    <property type="project" value="TreeGrafter"/>
</dbReference>
<dbReference type="Pfam" id="PF07702">
    <property type="entry name" value="UTRA"/>
    <property type="match status" value="1"/>
</dbReference>
<dbReference type="InterPro" id="IPR036390">
    <property type="entry name" value="WH_DNA-bd_sf"/>
</dbReference>
<organism evidence="5">
    <name type="scientific">hydrothermal vent metagenome</name>
    <dbReference type="NCBI Taxonomy" id="652676"/>
    <lineage>
        <taxon>unclassified sequences</taxon>
        <taxon>metagenomes</taxon>
        <taxon>ecological metagenomes</taxon>
    </lineage>
</organism>
<evidence type="ECO:0000256" key="3">
    <source>
        <dbReference type="ARBA" id="ARBA00023163"/>
    </source>
</evidence>
<dbReference type="GO" id="GO:0003677">
    <property type="term" value="F:DNA binding"/>
    <property type="evidence" value="ECO:0007669"/>
    <property type="project" value="UniProtKB-KW"/>
</dbReference>
<protein>
    <recommendedName>
        <fullName evidence="4">HTH gntR-type domain-containing protein</fullName>
    </recommendedName>
</protein>
<keyword evidence="2" id="KW-0238">DNA-binding</keyword>
<proteinExistence type="predicted"/>
<dbReference type="Gene3D" id="1.10.10.10">
    <property type="entry name" value="Winged helix-like DNA-binding domain superfamily/Winged helix DNA-binding domain"/>
    <property type="match status" value="1"/>
</dbReference>
<feature type="non-terminal residue" evidence="5">
    <location>
        <position position="211"/>
    </location>
</feature>
<feature type="domain" description="HTH gntR-type" evidence="4">
    <location>
        <begin position="7"/>
        <end position="75"/>
    </location>
</feature>
<dbReference type="InterPro" id="IPR000524">
    <property type="entry name" value="Tscrpt_reg_HTH_GntR"/>
</dbReference>